<dbReference type="Proteomes" id="UP000253975">
    <property type="component" value="Unassembled WGS sequence"/>
</dbReference>
<sequence>MYKVRYITTSEVTAVRYVFEEKEIEAADDADAIAKFDAECTTPLDSSIAMDIVSGEGYDWAILKSVDL</sequence>
<evidence type="ECO:0000313" key="1">
    <source>
        <dbReference type="EMBL" id="RDB57990.1"/>
    </source>
</evidence>
<comment type="caution">
    <text evidence="1">The sequence shown here is derived from an EMBL/GenBank/DDBJ whole genome shotgun (WGS) entry which is preliminary data.</text>
</comment>
<dbReference type="AlphaFoldDB" id="A0A369LF94"/>
<dbReference type="RefSeq" id="WP_114615793.1">
    <property type="nucleotide sequence ID" value="NZ_DAWAQT010000035.1"/>
</dbReference>
<accession>A0A369LF94</accession>
<dbReference type="EMBL" id="PPTO01000010">
    <property type="protein sequence ID" value="RDB57990.1"/>
    <property type="molecule type" value="Genomic_DNA"/>
</dbReference>
<evidence type="ECO:0000313" key="2">
    <source>
        <dbReference type="Proteomes" id="UP000253975"/>
    </source>
</evidence>
<proteinExistence type="predicted"/>
<gene>
    <name evidence="1" type="ORF">C1881_06930</name>
</gene>
<reference evidence="1 2" key="1">
    <citation type="journal article" date="2018" name="Elife">
        <title>Discovery and characterization of a prevalent human gut bacterial enzyme sufficient for the inactivation of a family of plant toxins.</title>
        <authorList>
            <person name="Koppel N."/>
            <person name="Bisanz J.E."/>
            <person name="Pandelia M.E."/>
            <person name="Turnbaugh P.J."/>
            <person name="Balskus E.P."/>
        </authorList>
    </citation>
    <scope>NUCLEOTIDE SEQUENCE [LARGE SCALE GENOMIC DNA]</scope>
    <source>
        <strain evidence="1 2">OB21 GAM31</strain>
    </source>
</reference>
<name>A0A369LF94_9ACTN</name>
<protein>
    <submittedName>
        <fullName evidence="1">Uncharacterized protein</fullName>
    </submittedName>
</protein>
<organism evidence="1 2">
    <name type="scientific">Slackia isoflavoniconvertens</name>
    <dbReference type="NCBI Taxonomy" id="572010"/>
    <lineage>
        <taxon>Bacteria</taxon>
        <taxon>Bacillati</taxon>
        <taxon>Actinomycetota</taxon>
        <taxon>Coriobacteriia</taxon>
        <taxon>Eggerthellales</taxon>
        <taxon>Eggerthellaceae</taxon>
        <taxon>Slackia</taxon>
    </lineage>
</organism>